<evidence type="ECO:0000313" key="2">
    <source>
        <dbReference type="EMBL" id="AXQ78994.1"/>
    </source>
</evidence>
<reference evidence="5" key="3">
    <citation type="submission" date="2018-08" db="EMBL/GenBank/DDBJ databases">
        <title>Streptococcus chenjunshii sp. nov., isolated from stools sample of the Tibetan antelope in the Qinghai-Tibet plateau, China.</title>
        <authorList>
            <person name="Tian Z."/>
        </authorList>
    </citation>
    <scope>NUCLEOTIDE SEQUENCE [LARGE SCALE GENOMIC DNA]</scope>
    <source>
        <strain evidence="5">Z15</strain>
    </source>
</reference>
<dbReference type="RefSeq" id="WP_116877760.1">
    <property type="nucleotide sequence ID" value="NZ_CP031733.1"/>
</dbReference>
<evidence type="ECO:0000313" key="5">
    <source>
        <dbReference type="Proteomes" id="UP000246115"/>
    </source>
</evidence>
<reference evidence="2" key="4">
    <citation type="journal article" date="2019" name="Int. J. Syst. Evol. Microbiol.">
        <title>Streptococcus chenjunshii sp. nov. isolated from feces of Tibetan antelopes.</title>
        <authorList>
            <person name="Tian Z."/>
            <person name="Lu S."/>
            <person name="Jin D."/>
            <person name="Yang J."/>
            <person name="Pu J."/>
            <person name="Lai X.H."/>
            <person name="Bai X.N."/>
            <person name="Wu X.M."/>
            <person name="Li J."/>
            <person name="Wang S."/>
            <person name="Xu J."/>
        </authorList>
    </citation>
    <scope>NUCLEOTIDE SEQUENCE</scope>
    <source>
        <strain evidence="2">Z15</strain>
    </source>
</reference>
<dbReference type="Proteomes" id="UP000246115">
    <property type="component" value="Chromosome"/>
</dbReference>
<feature type="domain" description="N-acetyltransferase" evidence="1">
    <location>
        <begin position="5"/>
        <end position="144"/>
    </location>
</feature>
<protein>
    <submittedName>
        <fullName evidence="4">GNAT family N-acetyltransferase</fullName>
    </submittedName>
</protein>
<accession>A0A346ND99</accession>
<evidence type="ECO:0000313" key="4">
    <source>
        <dbReference type="EMBL" id="RFU53621.1"/>
    </source>
</evidence>
<dbReference type="InterPro" id="IPR000182">
    <property type="entry name" value="GNAT_dom"/>
</dbReference>
<dbReference type="AlphaFoldDB" id="A0A372KMV8"/>
<dbReference type="EMBL" id="CP031733">
    <property type="protein sequence ID" value="AXQ78994.1"/>
    <property type="molecule type" value="Genomic_DNA"/>
</dbReference>
<name>A0A372KMV8_9STRE</name>
<dbReference type="KEGG" id="schj:DDV21_007795"/>
<dbReference type="PROSITE" id="PS51186">
    <property type="entry name" value="GNAT"/>
    <property type="match status" value="1"/>
</dbReference>
<evidence type="ECO:0000313" key="3">
    <source>
        <dbReference type="EMBL" id="RFU51421.1"/>
    </source>
</evidence>
<keyword evidence="4" id="KW-0808">Transferase</keyword>
<dbReference type="EMBL" id="QVQZ01000005">
    <property type="protein sequence ID" value="RFU53621.1"/>
    <property type="molecule type" value="Genomic_DNA"/>
</dbReference>
<dbReference type="SUPFAM" id="SSF55729">
    <property type="entry name" value="Acyl-CoA N-acyltransferases (Nat)"/>
    <property type="match status" value="1"/>
</dbReference>
<dbReference type="OrthoDB" id="9796171at2"/>
<organism evidence="4 6">
    <name type="scientific">Streptococcus chenjunshii</name>
    <dbReference type="NCBI Taxonomy" id="2173853"/>
    <lineage>
        <taxon>Bacteria</taxon>
        <taxon>Bacillati</taxon>
        <taxon>Bacillota</taxon>
        <taxon>Bacilli</taxon>
        <taxon>Lactobacillales</taxon>
        <taxon>Streptococcaceae</taxon>
        <taxon>Streptococcus</taxon>
    </lineage>
</organism>
<dbReference type="Pfam" id="PF13673">
    <property type="entry name" value="Acetyltransf_10"/>
    <property type="match status" value="1"/>
</dbReference>
<dbReference type="Proteomes" id="UP000264056">
    <property type="component" value="Unassembled WGS sequence"/>
</dbReference>
<sequence length="144" mass="16606">MWKLKTFAELTTSELFAIYQARVAVFVVEQNCPYQEVDSLDLEALHFFKEKSGSIKAYCRLIPTKGTVKLGRVLTAEDCRHQGLGRELVLQVLRFCRDKFPKLPIYIQAQSYLKDFYNSFGFQPISSQYLEDGISHIDMLLKGN</sequence>
<dbReference type="EMBL" id="QVQY01000006">
    <property type="protein sequence ID" value="RFU51421.1"/>
    <property type="molecule type" value="Genomic_DNA"/>
</dbReference>
<dbReference type="InterPro" id="IPR016181">
    <property type="entry name" value="Acyl_CoA_acyltransferase"/>
</dbReference>
<keyword evidence="7" id="KW-1185">Reference proteome</keyword>
<reference evidence="4 6" key="2">
    <citation type="submission" date="2018-08" db="EMBL/GenBank/DDBJ databases">
        <title>Draft genome of Streptococcus sp. nov. Z1.</title>
        <authorList>
            <person name="Tian Z."/>
        </authorList>
    </citation>
    <scope>NUCLEOTIDE SEQUENCE [LARGE SCALE GENOMIC DNA]</scope>
    <source>
        <strain evidence="4">Z1</strain>
        <strain evidence="6">Z1(2018)</strain>
    </source>
</reference>
<dbReference type="Proteomes" id="UP000262901">
    <property type="component" value="Unassembled WGS sequence"/>
</dbReference>
<evidence type="ECO:0000313" key="6">
    <source>
        <dbReference type="Proteomes" id="UP000262901"/>
    </source>
</evidence>
<dbReference type="GO" id="GO:0016747">
    <property type="term" value="F:acyltransferase activity, transferring groups other than amino-acyl groups"/>
    <property type="evidence" value="ECO:0007669"/>
    <property type="project" value="InterPro"/>
</dbReference>
<gene>
    <name evidence="2" type="ORF">DDV21_007795</name>
    <name evidence="3" type="ORF">DDV22_03685</name>
    <name evidence="4" type="ORF">DDV23_03675</name>
</gene>
<accession>A0A372KMV8</accession>
<dbReference type="CDD" id="cd04301">
    <property type="entry name" value="NAT_SF"/>
    <property type="match status" value="1"/>
</dbReference>
<dbReference type="Gene3D" id="3.40.630.30">
    <property type="match status" value="1"/>
</dbReference>
<proteinExistence type="predicted"/>
<evidence type="ECO:0000313" key="7">
    <source>
        <dbReference type="Proteomes" id="UP000264056"/>
    </source>
</evidence>
<evidence type="ECO:0000259" key="1">
    <source>
        <dbReference type="PROSITE" id="PS51186"/>
    </source>
</evidence>
<reference evidence="3 7" key="1">
    <citation type="submission" date="2018-08" db="EMBL/GenBank/DDBJ databases">
        <title>Draft genome of Streptococcus sp .nov. Z2.</title>
        <authorList>
            <person name="Tian Z."/>
        </authorList>
    </citation>
    <scope>NUCLEOTIDE SEQUENCE [LARGE SCALE GENOMIC DNA]</scope>
    <source>
        <strain evidence="3 7">Z2</strain>
    </source>
</reference>